<name>J4DNI9_THEOR</name>
<accession>J4DNI9</accession>
<dbReference type="RefSeq" id="XP_009689340.1">
    <property type="nucleotide sequence ID" value="XM_009691045.1"/>
</dbReference>
<evidence type="ECO:0000313" key="1">
    <source>
        <dbReference type="EMBL" id="BAM39039.1"/>
    </source>
</evidence>
<dbReference type="KEGG" id="tot:TOT_010000502"/>
<dbReference type="VEuPathDB" id="PiroplasmaDB:TOT_010000502"/>
<dbReference type="GeneID" id="20713407"/>
<reference evidence="1 2" key="1">
    <citation type="journal article" date="2012" name="MBio">
        <title>Comparative genome analysis of three eukaryotic parasites with differing abilities to transform leukocytes reveals key mediators of Theileria-induced leukocyte transformation.</title>
        <authorList>
            <person name="Hayashida K."/>
            <person name="Hara Y."/>
            <person name="Abe T."/>
            <person name="Yamasaki C."/>
            <person name="Toyoda A."/>
            <person name="Kosuge T."/>
            <person name="Suzuki Y."/>
            <person name="Sato Y."/>
            <person name="Kawashima S."/>
            <person name="Katayama T."/>
            <person name="Wakaguri H."/>
            <person name="Inoue N."/>
            <person name="Homma K."/>
            <person name="Tada-Umezaki M."/>
            <person name="Yagi Y."/>
            <person name="Fujii Y."/>
            <person name="Habara T."/>
            <person name="Kanehisa M."/>
            <person name="Watanabe H."/>
            <person name="Ito K."/>
            <person name="Gojobori T."/>
            <person name="Sugawara H."/>
            <person name="Imanishi T."/>
            <person name="Weir W."/>
            <person name="Gardner M."/>
            <person name="Pain A."/>
            <person name="Shiels B."/>
            <person name="Hattori M."/>
            <person name="Nene V."/>
            <person name="Sugimoto C."/>
        </authorList>
    </citation>
    <scope>NUCLEOTIDE SEQUENCE [LARGE SCALE GENOMIC DNA]</scope>
    <source>
        <strain evidence="1 2">Shintoku</strain>
    </source>
</reference>
<proteinExistence type="predicted"/>
<dbReference type="Proteomes" id="UP000003786">
    <property type="component" value="Chromosome 1"/>
</dbReference>
<dbReference type="AlphaFoldDB" id="J4DNI9"/>
<sequence length="81" mass="9455">MAKMCIYTYRHPRGNINTTTRRKCGEGQVYNSSTRENLDGRPRLLRYCRILVEPRNQSALVNDLKETHSSNEVLFTFKGTF</sequence>
<keyword evidence="2" id="KW-1185">Reference proteome</keyword>
<protein>
    <submittedName>
        <fullName evidence="1">Uncharacterized protein</fullName>
    </submittedName>
</protein>
<organism evidence="1 2">
    <name type="scientific">Theileria orientalis strain Shintoku</name>
    <dbReference type="NCBI Taxonomy" id="869250"/>
    <lineage>
        <taxon>Eukaryota</taxon>
        <taxon>Sar</taxon>
        <taxon>Alveolata</taxon>
        <taxon>Apicomplexa</taxon>
        <taxon>Aconoidasida</taxon>
        <taxon>Piroplasmida</taxon>
        <taxon>Theileriidae</taxon>
        <taxon>Theileria</taxon>
    </lineage>
</organism>
<evidence type="ECO:0000313" key="2">
    <source>
        <dbReference type="Proteomes" id="UP000003786"/>
    </source>
</evidence>
<gene>
    <name evidence="1" type="ORF">TOT_010000502</name>
</gene>
<dbReference type="EMBL" id="AP011946">
    <property type="protein sequence ID" value="BAM39039.1"/>
    <property type="molecule type" value="Genomic_DNA"/>
</dbReference>